<dbReference type="OrthoDB" id="2390164at2"/>
<dbReference type="RefSeq" id="WP_084219787.1">
    <property type="nucleotide sequence ID" value="NZ_JXRP01000009.1"/>
</dbReference>
<gene>
    <name evidence="1" type="ORF">KP78_14810</name>
</gene>
<reference evidence="1 2" key="1">
    <citation type="submission" date="2015-01" db="EMBL/GenBank/DDBJ databases">
        <title>Genome sequencing of Jeotgalibacillus soli.</title>
        <authorList>
            <person name="Goh K.M."/>
            <person name="Chan K.-G."/>
            <person name="Yaakop A.S."/>
            <person name="Ee R."/>
            <person name="Gan H.M."/>
            <person name="Chan C.S."/>
        </authorList>
    </citation>
    <scope>NUCLEOTIDE SEQUENCE [LARGE SCALE GENOMIC DNA]</scope>
    <source>
        <strain evidence="1 2">P9</strain>
    </source>
</reference>
<name>A0A0C2W1N4_9BACL</name>
<organism evidence="1 2">
    <name type="scientific">Jeotgalibacillus soli</name>
    <dbReference type="NCBI Taxonomy" id="889306"/>
    <lineage>
        <taxon>Bacteria</taxon>
        <taxon>Bacillati</taxon>
        <taxon>Bacillota</taxon>
        <taxon>Bacilli</taxon>
        <taxon>Bacillales</taxon>
        <taxon>Caryophanaceae</taxon>
        <taxon>Jeotgalibacillus</taxon>
    </lineage>
</organism>
<dbReference type="EMBL" id="JXRP01000009">
    <property type="protein sequence ID" value="KIL50013.1"/>
    <property type="molecule type" value="Genomic_DNA"/>
</dbReference>
<comment type="caution">
    <text evidence="1">The sequence shown here is derived from an EMBL/GenBank/DDBJ whole genome shotgun (WGS) entry which is preliminary data.</text>
</comment>
<accession>A0A0C2W1N4</accession>
<dbReference type="PATRIC" id="fig|889306.3.peg.1492"/>
<evidence type="ECO:0000313" key="1">
    <source>
        <dbReference type="EMBL" id="KIL50013.1"/>
    </source>
</evidence>
<proteinExistence type="predicted"/>
<dbReference type="Proteomes" id="UP000031938">
    <property type="component" value="Unassembled WGS sequence"/>
</dbReference>
<dbReference type="AlphaFoldDB" id="A0A0C2W1N4"/>
<keyword evidence="2" id="KW-1185">Reference proteome</keyword>
<dbReference type="STRING" id="889306.KP78_14810"/>
<protein>
    <submittedName>
        <fullName evidence="1">Uncharacterized protein</fullName>
    </submittedName>
</protein>
<sequence>MKHKKTLTIAIFVLFLAAVSMYIVNDLSKPSNPRVILDHHKQTYVTPGCFEQADATNFIEDSTLENAQEIGYKPNDECTESEILD</sequence>
<evidence type="ECO:0000313" key="2">
    <source>
        <dbReference type="Proteomes" id="UP000031938"/>
    </source>
</evidence>